<keyword evidence="2" id="KW-1185">Reference proteome</keyword>
<proteinExistence type="predicted"/>
<dbReference type="AlphaFoldDB" id="A0A8K0R491"/>
<sequence>EDDLHMLRSYSFVAIGGEGGTFEMHALVQLAMRQWLRVNGQLERLAGQYIRAPCFAFPVGEHENWSKCEALFPHAKSALVVQPKEDVALREWASLLYEAAWYAWRKGNVADAETMAIASMKVRRRVLGKRHEETLSSIEMVGLAYNLSGQWKEAEELEVQVMETSVRVLGKEHP</sequence>
<evidence type="ECO:0000313" key="1">
    <source>
        <dbReference type="EMBL" id="KAH7083757.1"/>
    </source>
</evidence>
<dbReference type="Pfam" id="PF13424">
    <property type="entry name" value="TPR_12"/>
    <property type="match status" value="1"/>
</dbReference>
<dbReference type="Proteomes" id="UP000813461">
    <property type="component" value="Unassembled WGS sequence"/>
</dbReference>
<feature type="non-terminal residue" evidence="1">
    <location>
        <position position="1"/>
    </location>
</feature>
<dbReference type="OrthoDB" id="20872at2759"/>
<dbReference type="InterPro" id="IPR011990">
    <property type="entry name" value="TPR-like_helical_dom_sf"/>
</dbReference>
<dbReference type="EMBL" id="JAGMVJ010000013">
    <property type="protein sequence ID" value="KAH7083757.1"/>
    <property type="molecule type" value="Genomic_DNA"/>
</dbReference>
<comment type="caution">
    <text evidence="1">The sequence shown here is derived from an EMBL/GenBank/DDBJ whole genome shotgun (WGS) entry which is preliminary data.</text>
</comment>
<reference evidence="1" key="1">
    <citation type="journal article" date="2021" name="Nat. Commun.">
        <title>Genetic determinants of endophytism in the Arabidopsis root mycobiome.</title>
        <authorList>
            <person name="Mesny F."/>
            <person name="Miyauchi S."/>
            <person name="Thiergart T."/>
            <person name="Pickel B."/>
            <person name="Atanasova L."/>
            <person name="Karlsson M."/>
            <person name="Huettel B."/>
            <person name="Barry K.W."/>
            <person name="Haridas S."/>
            <person name="Chen C."/>
            <person name="Bauer D."/>
            <person name="Andreopoulos W."/>
            <person name="Pangilinan J."/>
            <person name="LaButti K."/>
            <person name="Riley R."/>
            <person name="Lipzen A."/>
            <person name="Clum A."/>
            <person name="Drula E."/>
            <person name="Henrissat B."/>
            <person name="Kohler A."/>
            <person name="Grigoriev I.V."/>
            <person name="Martin F.M."/>
            <person name="Hacquard S."/>
        </authorList>
    </citation>
    <scope>NUCLEOTIDE SEQUENCE</scope>
    <source>
        <strain evidence="1">MPI-SDFR-AT-0120</strain>
    </source>
</reference>
<evidence type="ECO:0000313" key="2">
    <source>
        <dbReference type="Proteomes" id="UP000813461"/>
    </source>
</evidence>
<gene>
    <name evidence="1" type="ORF">FB567DRAFT_426572</name>
</gene>
<feature type="non-terminal residue" evidence="1">
    <location>
        <position position="174"/>
    </location>
</feature>
<name>A0A8K0R491_9PLEO</name>
<accession>A0A8K0R491</accession>
<protein>
    <submittedName>
        <fullName evidence="1">Uncharacterized protein</fullName>
    </submittedName>
</protein>
<dbReference type="Gene3D" id="1.25.40.10">
    <property type="entry name" value="Tetratricopeptide repeat domain"/>
    <property type="match status" value="1"/>
</dbReference>
<organism evidence="1 2">
    <name type="scientific">Paraphoma chrysanthemicola</name>
    <dbReference type="NCBI Taxonomy" id="798071"/>
    <lineage>
        <taxon>Eukaryota</taxon>
        <taxon>Fungi</taxon>
        <taxon>Dikarya</taxon>
        <taxon>Ascomycota</taxon>
        <taxon>Pezizomycotina</taxon>
        <taxon>Dothideomycetes</taxon>
        <taxon>Pleosporomycetidae</taxon>
        <taxon>Pleosporales</taxon>
        <taxon>Pleosporineae</taxon>
        <taxon>Phaeosphaeriaceae</taxon>
        <taxon>Paraphoma</taxon>
    </lineage>
</organism>